<sequence length="357" mass="36826">MQSLINRPLTAAGIALVGVGLVTVTPVTAAASAAAHLVDIQLTAEDITLDLVRHGQSTDDVNNILGTTPPGAHLSALGETQAADVAAAIQKEFPDGIAGIYASELVRTQETAAALAGLPGMPSVTVLPDLNEIPAGLVEGHPRDLFTEASFFLPMASWILGNVLVSEPGTSYNGVVFNDQVNNAVDTIYNNTIAGNGPMTDVAYSSGGDIAIWTLMNVKNPDIWPIIQTVLANGGPPPNAGQAVLEGNPTDGWTMVSWDGIKVPATPDLFTGLFVDFRNVIVAPQIALWHIWEAIQGGDQTDISNAIHTGFNQVVAALQQFPQSVIDTITQATADSTGGAGGAAAESLGDVIGSLPA</sequence>
<evidence type="ECO:0000256" key="1">
    <source>
        <dbReference type="SAM" id="SignalP"/>
    </source>
</evidence>
<comment type="caution">
    <text evidence="2">The sequence shown here is derived from an EMBL/GenBank/DDBJ whole genome shotgun (WGS) entry which is preliminary data.</text>
</comment>
<dbReference type="CDD" id="cd07067">
    <property type="entry name" value="HP_PGM_like"/>
    <property type="match status" value="1"/>
</dbReference>
<dbReference type="Pfam" id="PF00300">
    <property type="entry name" value="His_Phos_1"/>
    <property type="match status" value="1"/>
</dbReference>
<name>A0ABS5RI58_9MYCO</name>
<dbReference type="InterPro" id="IPR013078">
    <property type="entry name" value="His_Pase_superF_clade-1"/>
</dbReference>
<reference evidence="2 3" key="1">
    <citation type="submission" date="2021-05" db="EMBL/GenBank/DDBJ databases">
        <title>Mycobacterium acidophilum sp. nov., an extremely acid-tolerant member of the genus Mycobacterium.</title>
        <authorList>
            <person name="Xia J."/>
        </authorList>
    </citation>
    <scope>NUCLEOTIDE SEQUENCE [LARGE SCALE GENOMIC DNA]</scope>
    <source>
        <strain evidence="2 3">M1</strain>
    </source>
</reference>
<organism evidence="2 3">
    <name type="scientific">Mycolicibacter acidiphilus</name>
    <dbReference type="NCBI Taxonomy" id="2835306"/>
    <lineage>
        <taxon>Bacteria</taxon>
        <taxon>Bacillati</taxon>
        <taxon>Actinomycetota</taxon>
        <taxon>Actinomycetes</taxon>
        <taxon>Mycobacteriales</taxon>
        <taxon>Mycobacteriaceae</taxon>
        <taxon>Mycolicibacter</taxon>
    </lineage>
</organism>
<proteinExistence type="predicted"/>
<evidence type="ECO:0000313" key="2">
    <source>
        <dbReference type="EMBL" id="MBS9533992.1"/>
    </source>
</evidence>
<gene>
    <name evidence="2" type="ORF">KIH27_10390</name>
</gene>
<feature type="signal peptide" evidence="1">
    <location>
        <begin position="1"/>
        <end position="29"/>
    </location>
</feature>
<dbReference type="RefSeq" id="WP_214092867.1">
    <property type="nucleotide sequence ID" value="NZ_JAHCLR010000016.1"/>
</dbReference>
<accession>A0ABS5RI58</accession>
<dbReference type="Proteomes" id="UP001519535">
    <property type="component" value="Unassembled WGS sequence"/>
</dbReference>
<evidence type="ECO:0000313" key="3">
    <source>
        <dbReference type="Proteomes" id="UP001519535"/>
    </source>
</evidence>
<keyword evidence="3" id="KW-1185">Reference proteome</keyword>
<feature type="chain" id="PRO_5046898137" evidence="1">
    <location>
        <begin position="30"/>
        <end position="357"/>
    </location>
</feature>
<dbReference type="SMART" id="SM00855">
    <property type="entry name" value="PGAM"/>
    <property type="match status" value="1"/>
</dbReference>
<dbReference type="InterPro" id="IPR029033">
    <property type="entry name" value="His_PPase_superfam"/>
</dbReference>
<protein>
    <submittedName>
        <fullName evidence="2">Phosphoglycerate mutase family protein</fullName>
    </submittedName>
</protein>
<keyword evidence="1" id="KW-0732">Signal</keyword>
<dbReference type="EMBL" id="JAHCLR010000016">
    <property type="protein sequence ID" value="MBS9533992.1"/>
    <property type="molecule type" value="Genomic_DNA"/>
</dbReference>
<dbReference type="Gene3D" id="3.40.50.1240">
    <property type="entry name" value="Phosphoglycerate mutase-like"/>
    <property type="match status" value="1"/>
</dbReference>
<dbReference type="SUPFAM" id="SSF53254">
    <property type="entry name" value="Phosphoglycerate mutase-like"/>
    <property type="match status" value="1"/>
</dbReference>